<dbReference type="Pfam" id="PF01522">
    <property type="entry name" value="Polysacc_deac_1"/>
    <property type="match status" value="1"/>
</dbReference>
<dbReference type="PANTHER" id="PTHR43123:SF4">
    <property type="entry name" value="POLYSACCHARIDE DEACETYLASE"/>
    <property type="match status" value="1"/>
</dbReference>
<gene>
    <name evidence="6" type="ORF">SAMN02745126_01099</name>
</gene>
<dbReference type="Proteomes" id="UP000190092">
    <property type="component" value="Unassembled WGS sequence"/>
</dbReference>
<keyword evidence="7" id="KW-1185">Reference proteome</keyword>
<evidence type="ECO:0000259" key="5">
    <source>
        <dbReference type="PROSITE" id="PS51677"/>
    </source>
</evidence>
<dbReference type="InterPro" id="IPR002509">
    <property type="entry name" value="NODB_dom"/>
</dbReference>
<dbReference type="Gene3D" id="3.20.20.370">
    <property type="entry name" value="Glycoside hydrolase/deacetylase"/>
    <property type="match status" value="1"/>
</dbReference>
<dbReference type="PROSITE" id="PS51677">
    <property type="entry name" value="NODB"/>
    <property type="match status" value="1"/>
</dbReference>
<sequence length="285" mass="31287">MPLPTSLPLGWPSDRPLAISVSVMLEGWTDDSAPGIGPMGNPLKAGVLDLQARSWADYGPKVGAWRLLDILNRLGIRAVFYVSGIVAERHADLIRAIVEARHVVAAHGWAQNIIPAYQNASEEEADLARCLTVLDTATGYRPHGWLSPRCTPSSRTSELLAGAGFEWHADFFDSDLPYRHKMSAGSITAVPFTMEVNDMPLYVRYGSEPQAFTATLERIVTNWPRLGRPAACLDVTVHAHVFGRPFGAIEFMNALELVRRHSDLAWLTDHAALADLFGKTDPDAH</sequence>
<evidence type="ECO:0000256" key="4">
    <source>
        <dbReference type="ARBA" id="ARBA00032976"/>
    </source>
</evidence>
<evidence type="ECO:0000313" key="6">
    <source>
        <dbReference type="EMBL" id="SJZ44682.1"/>
    </source>
</evidence>
<reference evidence="7" key="1">
    <citation type="submission" date="2017-02" db="EMBL/GenBank/DDBJ databases">
        <authorList>
            <person name="Varghese N."/>
            <person name="Submissions S."/>
        </authorList>
    </citation>
    <scope>NUCLEOTIDE SEQUENCE [LARGE SCALE GENOMIC DNA]</scope>
    <source>
        <strain evidence="7">ATCC 27094</strain>
    </source>
</reference>
<dbReference type="EMBL" id="FUWJ01000001">
    <property type="protein sequence ID" value="SJZ44682.1"/>
    <property type="molecule type" value="Genomic_DNA"/>
</dbReference>
<evidence type="ECO:0000256" key="3">
    <source>
        <dbReference type="ARBA" id="ARBA00020071"/>
    </source>
</evidence>
<dbReference type="OrthoDB" id="9787041at2"/>
<comment type="similarity">
    <text evidence="2">Belongs to the polysaccharide deacetylase family.</text>
</comment>
<dbReference type="SUPFAM" id="SSF88713">
    <property type="entry name" value="Glycoside hydrolase/deacetylase"/>
    <property type="match status" value="1"/>
</dbReference>
<name>A0A1T4KQK5_9HYPH</name>
<accession>A0A1T4KQK5</accession>
<comment type="function">
    <text evidence="1">Is involved in generating a small heat-stable compound (Nod), an acylated oligomer of N-acetylglucosamine, that stimulates mitosis in various plant protoplasts.</text>
</comment>
<dbReference type="GO" id="GO:0005975">
    <property type="term" value="P:carbohydrate metabolic process"/>
    <property type="evidence" value="ECO:0007669"/>
    <property type="project" value="InterPro"/>
</dbReference>
<evidence type="ECO:0000313" key="7">
    <source>
        <dbReference type="Proteomes" id="UP000190092"/>
    </source>
</evidence>
<evidence type="ECO:0000256" key="2">
    <source>
        <dbReference type="ARBA" id="ARBA00010973"/>
    </source>
</evidence>
<proteinExistence type="inferred from homology"/>
<organism evidence="6 7">
    <name type="scientific">Enhydrobacter aerosaccus</name>
    <dbReference type="NCBI Taxonomy" id="225324"/>
    <lineage>
        <taxon>Bacteria</taxon>
        <taxon>Pseudomonadati</taxon>
        <taxon>Pseudomonadota</taxon>
        <taxon>Alphaproteobacteria</taxon>
        <taxon>Hyphomicrobiales</taxon>
        <taxon>Enhydrobacter</taxon>
    </lineage>
</organism>
<dbReference type="RefSeq" id="WP_085932773.1">
    <property type="nucleotide sequence ID" value="NZ_FUWJ01000001.1"/>
</dbReference>
<evidence type="ECO:0000256" key="1">
    <source>
        <dbReference type="ARBA" id="ARBA00003236"/>
    </source>
</evidence>
<protein>
    <recommendedName>
        <fullName evidence="3">Chitooligosaccharide deacetylase</fullName>
    </recommendedName>
    <alternativeName>
        <fullName evidence="4">Nodulation protein B</fullName>
    </alternativeName>
</protein>
<dbReference type="AlphaFoldDB" id="A0A1T4KQK5"/>
<feature type="domain" description="NodB homology" evidence="5">
    <location>
        <begin position="50"/>
        <end position="267"/>
    </location>
</feature>
<dbReference type="GO" id="GO:0016810">
    <property type="term" value="F:hydrolase activity, acting on carbon-nitrogen (but not peptide) bonds"/>
    <property type="evidence" value="ECO:0007669"/>
    <property type="project" value="InterPro"/>
</dbReference>
<dbReference type="InterPro" id="IPR011330">
    <property type="entry name" value="Glyco_hydro/deAcase_b/a-brl"/>
</dbReference>
<dbReference type="STRING" id="225324.SAMN02745126_01099"/>
<dbReference type="PANTHER" id="PTHR43123">
    <property type="entry name" value="POLYSACCHARIDE DEACETYLASE-RELATED"/>
    <property type="match status" value="1"/>
</dbReference>